<feature type="region of interest" description="Disordered" evidence="1">
    <location>
        <begin position="1"/>
        <end position="58"/>
    </location>
</feature>
<accession>A0ABD5NLN2</accession>
<comment type="caution">
    <text evidence="2">The sequence shown here is derived from an EMBL/GenBank/DDBJ whole genome shotgun (WGS) entry which is preliminary data.</text>
</comment>
<dbReference type="GeneID" id="73902994"/>
<keyword evidence="3" id="KW-1185">Reference proteome</keyword>
<dbReference type="Proteomes" id="UP001595846">
    <property type="component" value="Unassembled WGS sequence"/>
</dbReference>
<dbReference type="Gene3D" id="1.10.10.10">
    <property type="entry name" value="Winged helix-like DNA-binding domain superfamily/Winged helix DNA-binding domain"/>
    <property type="match status" value="1"/>
</dbReference>
<protein>
    <recommendedName>
        <fullName evidence="4">Transcriptional regulator</fullName>
    </recommendedName>
</protein>
<organism evidence="2 3">
    <name type="scientific">Halovivax cerinus</name>
    <dbReference type="NCBI Taxonomy" id="1487865"/>
    <lineage>
        <taxon>Archaea</taxon>
        <taxon>Methanobacteriati</taxon>
        <taxon>Methanobacteriota</taxon>
        <taxon>Stenosarchaea group</taxon>
        <taxon>Halobacteria</taxon>
        <taxon>Halobacteriales</taxon>
        <taxon>Natrialbaceae</taxon>
        <taxon>Halovivax</taxon>
    </lineage>
</organism>
<evidence type="ECO:0008006" key="4">
    <source>
        <dbReference type="Google" id="ProtNLM"/>
    </source>
</evidence>
<proteinExistence type="predicted"/>
<dbReference type="InterPro" id="IPR036388">
    <property type="entry name" value="WH-like_DNA-bd_sf"/>
</dbReference>
<sequence>MEPQEKDNNMPNNSDDERETIGNLEESSNSGSVYPDDGDMSVDDTSYAEPDEIPERELDTAKISDFFEKKGAVEILAHLADGPKRFNEIDGALVVSHGTVSSRLTEGARIGLWKEYFYYPDDGGKIKLYQLNTEAEEFAELAQKEDIVETMKRKRQATQQHDQAVSNFQEEIASGDSEE</sequence>
<evidence type="ECO:0000313" key="3">
    <source>
        <dbReference type="Proteomes" id="UP001595846"/>
    </source>
</evidence>
<dbReference type="RefSeq" id="WP_256533851.1">
    <property type="nucleotide sequence ID" value="NZ_CP101824.1"/>
</dbReference>
<gene>
    <name evidence="2" type="ORF">ACFOUR_04455</name>
</gene>
<reference evidence="2 3" key="1">
    <citation type="journal article" date="2019" name="Int. J. Syst. Evol. Microbiol.">
        <title>The Global Catalogue of Microorganisms (GCM) 10K type strain sequencing project: providing services to taxonomists for standard genome sequencing and annotation.</title>
        <authorList>
            <consortium name="The Broad Institute Genomics Platform"/>
            <consortium name="The Broad Institute Genome Sequencing Center for Infectious Disease"/>
            <person name="Wu L."/>
            <person name="Ma J."/>
        </authorList>
    </citation>
    <scope>NUCLEOTIDE SEQUENCE [LARGE SCALE GENOMIC DNA]</scope>
    <source>
        <strain evidence="2 3">IBRC-M 10256</strain>
    </source>
</reference>
<evidence type="ECO:0000256" key="1">
    <source>
        <dbReference type="SAM" id="MobiDB-lite"/>
    </source>
</evidence>
<dbReference type="EMBL" id="JBHSAQ010000002">
    <property type="protein sequence ID" value="MFC3957625.1"/>
    <property type="molecule type" value="Genomic_DNA"/>
</dbReference>
<feature type="compositionally biased region" description="Polar residues" evidence="1">
    <location>
        <begin position="157"/>
        <end position="169"/>
    </location>
</feature>
<evidence type="ECO:0000313" key="2">
    <source>
        <dbReference type="EMBL" id="MFC3957625.1"/>
    </source>
</evidence>
<dbReference type="InterPro" id="IPR036390">
    <property type="entry name" value="WH_DNA-bd_sf"/>
</dbReference>
<name>A0ABD5NLN2_9EURY</name>
<dbReference type="AlphaFoldDB" id="A0ABD5NLN2"/>
<dbReference type="SUPFAM" id="SSF46785">
    <property type="entry name" value="Winged helix' DNA-binding domain"/>
    <property type="match status" value="1"/>
</dbReference>
<feature type="region of interest" description="Disordered" evidence="1">
    <location>
        <begin position="155"/>
        <end position="179"/>
    </location>
</feature>